<evidence type="ECO:0000313" key="5">
    <source>
        <dbReference type="Proteomes" id="UP000467840"/>
    </source>
</evidence>
<proteinExistence type="predicted"/>
<feature type="domain" description="DNA polymerase III gamma subunit" evidence="3">
    <location>
        <begin position="165"/>
        <end position="282"/>
    </location>
</feature>
<comment type="caution">
    <text evidence="4">The sequence shown here is derived from an EMBL/GenBank/DDBJ whole genome shotgun (WGS) entry which is preliminary data.</text>
</comment>
<dbReference type="GO" id="GO:0003887">
    <property type="term" value="F:DNA-directed DNA polymerase activity"/>
    <property type="evidence" value="ECO:0007669"/>
    <property type="project" value="InterPro"/>
</dbReference>
<dbReference type="Gene3D" id="1.10.8.60">
    <property type="match status" value="1"/>
</dbReference>
<dbReference type="SUPFAM" id="SSF48019">
    <property type="entry name" value="post-AAA+ oligomerization domain-like"/>
    <property type="match status" value="1"/>
</dbReference>
<keyword evidence="1" id="KW-0808">Transferase</keyword>
<keyword evidence="2" id="KW-0548">Nucleotidyltransferase</keyword>
<evidence type="ECO:0000256" key="2">
    <source>
        <dbReference type="ARBA" id="ARBA00022695"/>
    </source>
</evidence>
<dbReference type="PANTHER" id="PTHR11669">
    <property type="entry name" value="REPLICATION FACTOR C / DNA POLYMERASE III GAMMA-TAU SUBUNIT"/>
    <property type="match status" value="1"/>
</dbReference>
<dbReference type="Pfam" id="PF12169">
    <property type="entry name" value="DNA_pol3_gamma3"/>
    <property type="match status" value="1"/>
</dbReference>
<dbReference type="GO" id="GO:0006261">
    <property type="term" value="P:DNA-templated DNA replication"/>
    <property type="evidence" value="ECO:0007669"/>
    <property type="project" value="TreeGrafter"/>
</dbReference>
<reference evidence="4 5" key="1">
    <citation type="journal article" date="2020" name="Mol. Plant">
        <title>The Chromosome-Based Rubber Tree Genome Provides New Insights into Spurge Genome Evolution and Rubber Biosynthesis.</title>
        <authorList>
            <person name="Liu J."/>
            <person name="Shi C."/>
            <person name="Shi C.C."/>
            <person name="Li W."/>
            <person name="Zhang Q.J."/>
            <person name="Zhang Y."/>
            <person name="Li K."/>
            <person name="Lu H.F."/>
            <person name="Shi C."/>
            <person name="Zhu S.T."/>
            <person name="Xiao Z.Y."/>
            <person name="Nan H."/>
            <person name="Yue Y."/>
            <person name="Zhu X.G."/>
            <person name="Wu Y."/>
            <person name="Hong X.N."/>
            <person name="Fan G.Y."/>
            <person name="Tong Y."/>
            <person name="Zhang D."/>
            <person name="Mao C.L."/>
            <person name="Liu Y.L."/>
            <person name="Hao S.J."/>
            <person name="Liu W.Q."/>
            <person name="Lv M.Q."/>
            <person name="Zhang H.B."/>
            <person name="Liu Y."/>
            <person name="Hu-Tang G.R."/>
            <person name="Wang J.P."/>
            <person name="Wang J.H."/>
            <person name="Sun Y.H."/>
            <person name="Ni S.B."/>
            <person name="Chen W.B."/>
            <person name="Zhang X.C."/>
            <person name="Jiao Y.N."/>
            <person name="Eichler E.E."/>
            <person name="Li G.H."/>
            <person name="Liu X."/>
            <person name="Gao L.Z."/>
        </authorList>
    </citation>
    <scope>NUCLEOTIDE SEQUENCE [LARGE SCALE GENOMIC DNA]</scope>
    <source>
        <strain evidence="5">cv. GT1</strain>
        <tissue evidence="4">Leaf</tissue>
    </source>
</reference>
<dbReference type="GO" id="GO:0005663">
    <property type="term" value="C:DNA replication factor C complex"/>
    <property type="evidence" value="ECO:0007669"/>
    <property type="project" value="TreeGrafter"/>
</dbReference>
<dbReference type="Proteomes" id="UP000467840">
    <property type="component" value="Chromosome 13"/>
</dbReference>
<dbReference type="InterPro" id="IPR008921">
    <property type="entry name" value="DNA_pol3_clamp-load_cplx_C"/>
</dbReference>
<protein>
    <recommendedName>
        <fullName evidence="3">DNA polymerase III gamma subunit domain-containing protein</fullName>
    </recommendedName>
</protein>
<organism evidence="4 5">
    <name type="scientific">Hevea brasiliensis</name>
    <name type="common">Para rubber tree</name>
    <name type="synonym">Siphonia brasiliensis</name>
    <dbReference type="NCBI Taxonomy" id="3981"/>
    <lineage>
        <taxon>Eukaryota</taxon>
        <taxon>Viridiplantae</taxon>
        <taxon>Streptophyta</taxon>
        <taxon>Embryophyta</taxon>
        <taxon>Tracheophyta</taxon>
        <taxon>Spermatophyta</taxon>
        <taxon>Magnoliopsida</taxon>
        <taxon>eudicotyledons</taxon>
        <taxon>Gunneridae</taxon>
        <taxon>Pentapetalae</taxon>
        <taxon>rosids</taxon>
        <taxon>fabids</taxon>
        <taxon>Malpighiales</taxon>
        <taxon>Euphorbiaceae</taxon>
        <taxon>Crotonoideae</taxon>
        <taxon>Micrandreae</taxon>
        <taxon>Hevea</taxon>
    </lineage>
</organism>
<dbReference type="Gene3D" id="1.20.272.10">
    <property type="match status" value="1"/>
</dbReference>
<dbReference type="AlphaFoldDB" id="A0A6A6KZ32"/>
<evidence type="ECO:0000259" key="3">
    <source>
        <dbReference type="Pfam" id="PF12169"/>
    </source>
</evidence>
<dbReference type="PANTHER" id="PTHR11669:SF0">
    <property type="entry name" value="PROTEIN STICHEL-LIKE 2"/>
    <property type="match status" value="1"/>
</dbReference>
<gene>
    <name evidence="4" type="ORF">GH714_040594</name>
</gene>
<sequence length="420" mass="46882">MDQSMSRKKSQYKNQVKSSGMVGDVLSRLSSPCLSASDALSSHSISFLANEEADFMIQNDSGCGIRCCWTRTPRFRESNPYSDAEGRPLLFKDVAETTSYEHRSWKLIANETPRSFSHKFRPKSFDELVALDFIAARSNGSLRDAEMMLDQLSLLGKRITMSLAYELIGVVSDDELLDLLDLALSSDTSNTVIRARDLMRSRIDPMQLVTQLANLIMDILAGKCQEDTSEVRRKFSRRHASEMDMQRLSHALKILSETEKQLRMSKNQSTWLTVALLQLSSLESPSLDANDPKSSLGMHVTEAEGEHSCFLLENTHVAREQEDARALLLKGFGVIGALIAGSSDFERTAREAIDAARQLRKLLSDGRELTSQEMIGAVADLDTGHVHFFLSRYGNSTSVLSLLLLFTKIIPRSMFGKEVV</sequence>
<name>A0A6A6KZ32_HEVBR</name>
<dbReference type="GO" id="GO:0003689">
    <property type="term" value="F:DNA clamp loader activity"/>
    <property type="evidence" value="ECO:0007669"/>
    <property type="project" value="TreeGrafter"/>
</dbReference>
<evidence type="ECO:0000256" key="1">
    <source>
        <dbReference type="ARBA" id="ARBA00022679"/>
    </source>
</evidence>
<accession>A0A6A6KZ32</accession>
<dbReference type="InterPro" id="IPR022754">
    <property type="entry name" value="DNA_pol_III_gamma-3"/>
</dbReference>
<evidence type="ECO:0000313" key="4">
    <source>
        <dbReference type="EMBL" id="KAF2293238.1"/>
    </source>
</evidence>
<dbReference type="GO" id="GO:0003677">
    <property type="term" value="F:DNA binding"/>
    <property type="evidence" value="ECO:0007669"/>
    <property type="project" value="InterPro"/>
</dbReference>
<dbReference type="InterPro" id="IPR050238">
    <property type="entry name" value="DNA_Rep/Repair_Clamp_Loader"/>
</dbReference>
<dbReference type="EMBL" id="JAAGAX010000014">
    <property type="protein sequence ID" value="KAF2293238.1"/>
    <property type="molecule type" value="Genomic_DNA"/>
</dbReference>
<keyword evidence="5" id="KW-1185">Reference proteome</keyword>
<dbReference type="GO" id="GO:0006281">
    <property type="term" value="P:DNA repair"/>
    <property type="evidence" value="ECO:0007669"/>
    <property type="project" value="TreeGrafter"/>
</dbReference>